<proteinExistence type="predicted"/>
<organism evidence="1 2">
    <name type="scientific">Hohenbuehelia grisea</name>
    <dbReference type="NCBI Taxonomy" id="104357"/>
    <lineage>
        <taxon>Eukaryota</taxon>
        <taxon>Fungi</taxon>
        <taxon>Dikarya</taxon>
        <taxon>Basidiomycota</taxon>
        <taxon>Agaricomycotina</taxon>
        <taxon>Agaricomycetes</taxon>
        <taxon>Agaricomycetidae</taxon>
        <taxon>Agaricales</taxon>
        <taxon>Pleurotineae</taxon>
        <taxon>Pleurotaceae</taxon>
        <taxon>Hohenbuehelia</taxon>
    </lineage>
</organism>
<protein>
    <recommendedName>
        <fullName evidence="3">C2H2-type domain-containing protein</fullName>
    </recommendedName>
</protein>
<name>A0ABR3JTG9_9AGAR</name>
<sequence>MSAASDEPIPRPIAGFDIDASPLTCYMTPCSHAGSFRTRHDRSCHVRDTHLPKDENGDRHCPFPNCSTTKKLACDLMPHINSQ</sequence>
<gene>
    <name evidence="1" type="ORF">HGRIS_000579</name>
</gene>
<dbReference type="Proteomes" id="UP001556367">
    <property type="component" value="Unassembled WGS sequence"/>
</dbReference>
<comment type="caution">
    <text evidence="1">The sequence shown here is derived from an EMBL/GenBank/DDBJ whole genome shotgun (WGS) entry which is preliminary data.</text>
</comment>
<dbReference type="EMBL" id="JASNQZ010000004">
    <property type="protein sequence ID" value="KAL0958436.1"/>
    <property type="molecule type" value="Genomic_DNA"/>
</dbReference>
<evidence type="ECO:0000313" key="1">
    <source>
        <dbReference type="EMBL" id="KAL0958436.1"/>
    </source>
</evidence>
<evidence type="ECO:0008006" key="3">
    <source>
        <dbReference type="Google" id="ProtNLM"/>
    </source>
</evidence>
<accession>A0ABR3JTG9</accession>
<reference evidence="2" key="1">
    <citation type="submission" date="2024-06" db="EMBL/GenBank/DDBJ databases">
        <title>Multi-omics analyses provide insights into the biosynthesis of the anticancer antibiotic pleurotin in Hohenbuehelia grisea.</title>
        <authorList>
            <person name="Weaver J.A."/>
            <person name="Alberti F."/>
        </authorList>
    </citation>
    <scope>NUCLEOTIDE SEQUENCE [LARGE SCALE GENOMIC DNA]</scope>
    <source>
        <strain evidence="2">T-177</strain>
    </source>
</reference>
<keyword evidence="2" id="KW-1185">Reference proteome</keyword>
<evidence type="ECO:0000313" key="2">
    <source>
        <dbReference type="Proteomes" id="UP001556367"/>
    </source>
</evidence>